<feature type="binding site" evidence="12">
    <location>
        <position position="344"/>
    </location>
    <ligand>
        <name>UDP-N-acetyl-alpha-D-glucosamine</name>
        <dbReference type="ChEBI" id="CHEBI:57705"/>
    </ligand>
</feature>
<evidence type="ECO:0000256" key="2">
    <source>
        <dbReference type="ARBA" id="ARBA00004752"/>
    </source>
</evidence>
<dbReference type="InterPro" id="IPR005750">
    <property type="entry name" value="UDP_GlcNAc_COvinyl_MurA"/>
</dbReference>
<sequence length="437" mass="47493">MGIFKIEGGIPLKGEITPQGAKNEALQILCAVLLTGEKVKINNIPDIIDINKLITLLGNLGVKIQRNEPSSITFQADEVNVGYLETEAFKKEGGALRGSIMIVGPLLARFGKGYIPKPGGDKIGRRRLDTHFEGFINLGAKFRYNREDHFYGVESPEGGLTGTDMLLDEASVTGTANIVMAAVLAKGITTVYNAACEPYLQQLCKMLNSMGAKITGVGSNLLTIEGVESLGGCEHRILPDMIEIGSWIGLAAMTKSEITIKNVSWENLGLIPNTFRKLGITIEKRNDDIYIPAHKDGYEVKTDIDGSILTIADAPWPGFTPDLLSIVLVVATQAKGDVLIHQKMFESRLFFVDKLIDMGAKIMLCDPHRAVVMGHNFESQLKATTMSSPDIRAGISLLIAALSAKGTSTIQNIEQIDRGYERIDERLRAIGAKIVRA</sequence>
<dbReference type="InterPro" id="IPR001986">
    <property type="entry name" value="Enolpyruvate_Tfrase_dom"/>
</dbReference>
<keyword evidence="5 12" id="KW-0808">Transferase</keyword>
<dbReference type="EMBL" id="JBHSGV010000006">
    <property type="protein sequence ID" value="MFC4749121.1"/>
    <property type="molecule type" value="Genomic_DNA"/>
</dbReference>
<evidence type="ECO:0000259" key="13">
    <source>
        <dbReference type="Pfam" id="PF00275"/>
    </source>
</evidence>
<reference evidence="15" key="1">
    <citation type="journal article" date="2019" name="Int. J. Syst. Evol. Microbiol.">
        <title>The Global Catalogue of Microorganisms (GCM) 10K type strain sequencing project: providing services to taxonomists for standard genome sequencing and annotation.</title>
        <authorList>
            <consortium name="The Broad Institute Genomics Platform"/>
            <consortium name="The Broad Institute Genome Sequencing Center for Infectious Disease"/>
            <person name="Wu L."/>
            <person name="Ma J."/>
        </authorList>
    </citation>
    <scope>NUCLEOTIDE SEQUENCE [LARGE SCALE GENOMIC DNA]</scope>
    <source>
        <strain evidence="15">WYCCWR 13023</strain>
    </source>
</reference>
<feature type="domain" description="Enolpyruvate transferase" evidence="13">
    <location>
        <begin position="7"/>
        <end position="427"/>
    </location>
</feature>
<keyword evidence="9 12" id="KW-0961">Cell wall biogenesis/degradation</keyword>
<comment type="caution">
    <text evidence="12">Lacks conserved residue(s) required for the propagation of feature annotation.</text>
</comment>
<gene>
    <name evidence="12 14" type="primary">murA</name>
    <name evidence="14" type="ORF">ACFO5S_16840</name>
</gene>
<keyword evidence="8 12" id="KW-0131">Cell cycle</keyword>
<evidence type="ECO:0000256" key="7">
    <source>
        <dbReference type="ARBA" id="ARBA00022984"/>
    </source>
</evidence>
<evidence type="ECO:0000256" key="8">
    <source>
        <dbReference type="ARBA" id="ARBA00023306"/>
    </source>
</evidence>
<dbReference type="SUPFAM" id="SSF55205">
    <property type="entry name" value="EPT/RTPC-like"/>
    <property type="match status" value="1"/>
</dbReference>
<comment type="subcellular location">
    <subcellularLocation>
        <location evidence="1 12">Cytoplasm</location>
    </subcellularLocation>
</comment>
<dbReference type="Proteomes" id="UP001595935">
    <property type="component" value="Unassembled WGS sequence"/>
</dbReference>
<evidence type="ECO:0000256" key="4">
    <source>
        <dbReference type="ARBA" id="ARBA00022618"/>
    </source>
</evidence>
<comment type="pathway">
    <text evidence="2 12">Cell wall biogenesis; peptidoglycan biosynthesis.</text>
</comment>
<dbReference type="GO" id="GO:0008760">
    <property type="term" value="F:UDP-N-acetylglucosamine 1-carboxyvinyltransferase activity"/>
    <property type="evidence" value="ECO:0007669"/>
    <property type="project" value="UniProtKB-EC"/>
</dbReference>
<dbReference type="RefSeq" id="WP_213259051.1">
    <property type="nucleotide sequence ID" value="NZ_JAGYWA010000006.1"/>
</dbReference>
<accession>A0ABV9PIF1</accession>
<feature type="binding site" evidence="12">
    <location>
        <position position="322"/>
    </location>
    <ligand>
        <name>UDP-N-acetyl-alpha-D-glucosamine</name>
        <dbReference type="ChEBI" id="CHEBI:57705"/>
    </ligand>
</feature>
<evidence type="ECO:0000256" key="3">
    <source>
        <dbReference type="ARBA" id="ARBA00022490"/>
    </source>
</evidence>
<evidence type="ECO:0000256" key="6">
    <source>
        <dbReference type="ARBA" id="ARBA00022960"/>
    </source>
</evidence>
<dbReference type="InterPro" id="IPR050068">
    <property type="entry name" value="MurA_subfamily"/>
</dbReference>
<keyword evidence="3 12" id="KW-0963">Cytoplasm</keyword>
<keyword evidence="6 12" id="KW-0133">Cell shape</keyword>
<evidence type="ECO:0000256" key="9">
    <source>
        <dbReference type="ARBA" id="ARBA00023316"/>
    </source>
</evidence>
<dbReference type="NCBIfam" id="TIGR01072">
    <property type="entry name" value="murA"/>
    <property type="match status" value="1"/>
</dbReference>
<comment type="catalytic activity">
    <reaction evidence="11 12">
        <text>phosphoenolpyruvate + UDP-N-acetyl-alpha-D-glucosamine = UDP-N-acetyl-3-O-(1-carboxyvinyl)-alpha-D-glucosamine + phosphate</text>
        <dbReference type="Rhea" id="RHEA:18681"/>
        <dbReference type="ChEBI" id="CHEBI:43474"/>
        <dbReference type="ChEBI" id="CHEBI:57705"/>
        <dbReference type="ChEBI" id="CHEBI:58702"/>
        <dbReference type="ChEBI" id="CHEBI:68483"/>
        <dbReference type="EC" id="2.5.1.7"/>
    </reaction>
</comment>
<name>A0ABV9PIF1_9FLAO</name>
<evidence type="ECO:0000313" key="14">
    <source>
        <dbReference type="EMBL" id="MFC4749121.1"/>
    </source>
</evidence>
<dbReference type="Pfam" id="PF00275">
    <property type="entry name" value="EPSP_synthase"/>
    <property type="match status" value="1"/>
</dbReference>
<dbReference type="HAMAP" id="MF_00111">
    <property type="entry name" value="MurA"/>
    <property type="match status" value="1"/>
</dbReference>
<dbReference type="NCBIfam" id="NF006873">
    <property type="entry name" value="PRK09369.1"/>
    <property type="match status" value="1"/>
</dbReference>
<evidence type="ECO:0000313" key="15">
    <source>
        <dbReference type="Proteomes" id="UP001595935"/>
    </source>
</evidence>
<evidence type="ECO:0000256" key="1">
    <source>
        <dbReference type="ARBA" id="ARBA00004496"/>
    </source>
</evidence>
<dbReference type="CDD" id="cd01555">
    <property type="entry name" value="UdpNAET"/>
    <property type="match status" value="1"/>
</dbReference>
<evidence type="ECO:0000256" key="5">
    <source>
        <dbReference type="ARBA" id="ARBA00022679"/>
    </source>
</evidence>
<proteinExistence type="inferred from homology"/>
<keyword evidence="7 12" id="KW-0573">Peptidoglycan synthesis</keyword>
<comment type="caution">
    <text evidence="14">The sequence shown here is derived from an EMBL/GenBank/DDBJ whole genome shotgun (WGS) entry which is preliminary data.</text>
</comment>
<comment type="function">
    <text evidence="12">Cell wall formation. Adds enolpyruvyl to UDP-N-acetylglucosamine.</text>
</comment>
<feature type="binding site" evidence="12">
    <location>
        <begin position="22"/>
        <end position="23"/>
    </location>
    <ligand>
        <name>phosphoenolpyruvate</name>
        <dbReference type="ChEBI" id="CHEBI:58702"/>
    </ligand>
</feature>
<dbReference type="EC" id="2.5.1.7" evidence="12"/>
<evidence type="ECO:0000256" key="10">
    <source>
        <dbReference type="ARBA" id="ARBA00038367"/>
    </source>
</evidence>
<keyword evidence="15" id="KW-1185">Reference proteome</keyword>
<dbReference type="PANTHER" id="PTHR43783">
    <property type="entry name" value="UDP-N-ACETYLGLUCOSAMINE 1-CARBOXYVINYLTRANSFERASE"/>
    <property type="match status" value="1"/>
</dbReference>
<protein>
    <recommendedName>
        <fullName evidence="12">UDP-N-acetylglucosamine 1-carboxyvinyltransferase</fullName>
        <ecNumber evidence="12">2.5.1.7</ecNumber>
    </recommendedName>
    <alternativeName>
        <fullName evidence="12">Enoylpyruvate transferase</fullName>
    </alternativeName>
    <alternativeName>
        <fullName evidence="12">UDP-N-acetylglucosamine enolpyruvyl transferase</fullName>
        <shortName evidence="12">EPT</shortName>
    </alternativeName>
</protein>
<evidence type="ECO:0000256" key="12">
    <source>
        <dbReference type="HAMAP-Rule" id="MF_00111"/>
    </source>
</evidence>
<feature type="binding site" evidence="12">
    <location>
        <position position="97"/>
    </location>
    <ligand>
        <name>UDP-N-acetyl-alpha-D-glucosamine</name>
        <dbReference type="ChEBI" id="CHEBI:57705"/>
    </ligand>
</feature>
<evidence type="ECO:0000256" key="11">
    <source>
        <dbReference type="ARBA" id="ARBA00047527"/>
    </source>
</evidence>
<organism evidence="14 15">
    <name type="scientific">Flavobacterium branchiicola</name>
    <dbReference type="NCBI Taxonomy" id="1114875"/>
    <lineage>
        <taxon>Bacteria</taxon>
        <taxon>Pseudomonadati</taxon>
        <taxon>Bacteroidota</taxon>
        <taxon>Flavobacteriia</taxon>
        <taxon>Flavobacteriales</taxon>
        <taxon>Flavobacteriaceae</taxon>
        <taxon>Flavobacterium</taxon>
    </lineage>
</organism>
<dbReference type="PANTHER" id="PTHR43783:SF1">
    <property type="entry name" value="UDP-N-ACETYLGLUCOSAMINE 1-CARBOXYVINYLTRANSFERASE"/>
    <property type="match status" value="1"/>
</dbReference>
<dbReference type="InterPro" id="IPR013792">
    <property type="entry name" value="RNA3'P_cycl/enolpyr_Trfase_a/b"/>
</dbReference>
<dbReference type="InterPro" id="IPR036968">
    <property type="entry name" value="Enolpyruvate_Tfrase_sf"/>
</dbReference>
<comment type="similarity">
    <text evidence="10 12">Belongs to the EPSP synthase family. MurA subfamily.</text>
</comment>
<dbReference type="Gene3D" id="3.65.10.10">
    <property type="entry name" value="Enolpyruvate transferase domain"/>
    <property type="match status" value="2"/>
</dbReference>
<feature type="active site" description="Proton donor" evidence="12">
    <location>
        <position position="121"/>
    </location>
</feature>
<keyword evidence="4 12" id="KW-0132">Cell division</keyword>